<evidence type="ECO:0000256" key="3">
    <source>
        <dbReference type="ARBA" id="ARBA00022679"/>
    </source>
</evidence>
<dbReference type="GO" id="GO:0016810">
    <property type="term" value="F:hydrolase activity, acting on carbon-nitrogen (but not peptide) bonds"/>
    <property type="evidence" value="ECO:0007669"/>
    <property type="project" value="InterPro"/>
</dbReference>
<evidence type="ECO:0000313" key="8">
    <source>
        <dbReference type="Proteomes" id="UP000028341"/>
    </source>
</evidence>
<name>A0A081XNS6_STRTO</name>
<dbReference type="GO" id="GO:0005975">
    <property type="term" value="P:carbohydrate metabolic process"/>
    <property type="evidence" value="ECO:0007669"/>
    <property type="project" value="InterPro"/>
</dbReference>
<dbReference type="GO" id="GO:0016757">
    <property type="term" value="F:glycosyltransferase activity"/>
    <property type="evidence" value="ECO:0007669"/>
    <property type="project" value="UniProtKB-KW"/>
</dbReference>
<organism evidence="7 8">
    <name type="scientific">Streptomyces toyocaensis</name>
    <dbReference type="NCBI Taxonomy" id="55952"/>
    <lineage>
        <taxon>Bacteria</taxon>
        <taxon>Bacillati</taxon>
        <taxon>Actinomycetota</taxon>
        <taxon>Actinomycetes</taxon>
        <taxon>Kitasatosporales</taxon>
        <taxon>Streptomycetaceae</taxon>
        <taxon>Streptomyces</taxon>
    </lineage>
</organism>
<keyword evidence="5" id="KW-1133">Transmembrane helix</keyword>
<feature type="region of interest" description="Disordered" evidence="4">
    <location>
        <begin position="54"/>
        <end position="92"/>
    </location>
</feature>
<dbReference type="Gene3D" id="3.20.20.370">
    <property type="entry name" value="Glycoside hydrolase/deacetylase"/>
    <property type="match status" value="1"/>
</dbReference>
<evidence type="ECO:0000256" key="2">
    <source>
        <dbReference type="ARBA" id="ARBA00022676"/>
    </source>
</evidence>
<dbReference type="PANTHER" id="PTHR43630:SF1">
    <property type="entry name" value="POLY-BETA-1,6-N-ACETYL-D-GLUCOSAMINE SYNTHASE"/>
    <property type="match status" value="1"/>
</dbReference>
<evidence type="ECO:0000256" key="4">
    <source>
        <dbReference type="SAM" id="MobiDB-lite"/>
    </source>
</evidence>
<dbReference type="InterPro" id="IPR002509">
    <property type="entry name" value="NODB_dom"/>
</dbReference>
<comment type="caution">
    <text evidence="7">The sequence shown here is derived from an EMBL/GenBank/DDBJ whole genome shotgun (WGS) entry which is preliminary data.</text>
</comment>
<evidence type="ECO:0000256" key="5">
    <source>
        <dbReference type="SAM" id="Phobius"/>
    </source>
</evidence>
<dbReference type="PROSITE" id="PS51677">
    <property type="entry name" value="NODB"/>
    <property type="match status" value="1"/>
</dbReference>
<comment type="similarity">
    <text evidence="1">Belongs to the glycosyltransferase 2 family.</text>
</comment>
<dbReference type="SUPFAM" id="SSF53448">
    <property type="entry name" value="Nucleotide-diphospho-sugar transferases"/>
    <property type="match status" value="1"/>
</dbReference>
<keyword evidence="3 7" id="KW-0808">Transferase</keyword>
<keyword evidence="5" id="KW-0812">Transmembrane</keyword>
<reference evidence="7 8" key="1">
    <citation type="submission" date="2014-02" db="EMBL/GenBank/DDBJ databases">
        <title>The genome announcement of Streptomyces toyocaensis NRRL15009.</title>
        <authorList>
            <person name="Hong H.-J."/>
            <person name="Kwun M.J."/>
        </authorList>
    </citation>
    <scope>NUCLEOTIDE SEQUENCE [LARGE SCALE GENOMIC DNA]</scope>
    <source>
        <strain evidence="7 8">NRRL 15009</strain>
    </source>
</reference>
<dbReference type="PANTHER" id="PTHR43630">
    <property type="entry name" value="POLY-BETA-1,6-N-ACETYL-D-GLUCOSAMINE SYNTHASE"/>
    <property type="match status" value="1"/>
</dbReference>
<dbReference type="Proteomes" id="UP000028341">
    <property type="component" value="Unassembled WGS sequence"/>
</dbReference>
<accession>A0A081XNS6</accession>
<feature type="domain" description="NodB homology" evidence="6">
    <location>
        <begin position="98"/>
        <end position="286"/>
    </location>
</feature>
<dbReference type="OrthoDB" id="3521160at2"/>
<keyword evidence="2" id="KW-0328">Glycosyltransferase</keyword>
<evidence type="ECO:0000259" key="6">
    <source>
        <dbReference type="PROSITE" id="PS51677"/>
    </source>
</evidence>
<dbReference type="eggNOG" id="COG1215">
    <property type="taxonomic scope" value="Bacteria"/>
</dbReference>
<proteinExistence type="inferred from homology"/>
<dbReference type="Pfam" id="PF01522">
    <property type="entry name" value="Polysacc_deac_1"/>
    <property type="match status" value="1"/>
</dbReference>
<dbReference type="InterPro" id="IPR011330">
    <property type="entry name" value="Glyco_hydro/deAcase_b/a-brl"/>
</dbReference>
<dbReference type="RefSeq" id="WP_037936487.1">
    <property type="nucleotide sequence ID" value="NZ_JBFADL010000103.1"/>
</dbReference>
<dbReference type="Pfam" id="PF13641">
    <property type="entry name" value="Glyco_tranf_2_3"/>
    <property type="match status" value="1"/>
</dbReference>
<feature type="region of interest" description="Disordered" evidence="4">
    <location>
        <begin position="1"/>
        <end position="27"/>
    </location>
</feature>
<sequence length="726" mass="78983">MRRRPHRPARPSRTRTGPRHHRASPRPRHRFRIVVPLVVLAFVVSVLLTEGYTTRTFPGDQEGRTGRPATGVPREVTGGGPVVDTTRDHPSTYRVPDRTVVLTFDDGPDPVWTPRIRAVLDRHGTPGTFFVTGQQAVRHPGVLRAVIRSGHEIGVHTFSHRDLSTRSASGVDRELALTQLALAGAAGINSSLLRMPYSSTTAALDRADWSVARHLGDKGYVLAFVDRDTRDWQRPGARAIADAAAPGAPGRGAVVLMHDAGGDRSQTVEALDELIPRLQAQGYRFTTLADVLGTDSLTSPVDTGTLWKGRVFVAAVTVSGTAMSVIGVLLLVVGSLVLGRCVLLLVLARHHAHRRPHHAPGPPVTRPVSVVVPAHNESLCIAKTLRSLAAGDHPVEIVVVDDGSDDGTADIAESLGLHAVTVVRQPNGGKASALNTGVRRASHDLVVMLDADTVFAPSTVRRLVQPFADPAVGATAGNAKVGNRRGLLGRWQHIEYVMGFNLDRRMYDLLRCMPTVPGAVGAFRVTALRDAGTMSGDTLAEDTDITMALHRAGWEIRYVEDALAWTEVPTSLRQLWRQRYRWSYGTLQAAWKHRHAPAERGHAGHFGRVGLPLLTVFQILTPLLAPLIDLLTVYGLVFGNPLVTLLAWTGVLAVQTVCAAYAFRLDGESLRPLWALPLQQFVYRQLMYLVLVQACLTAANGYRLPWQRLRRSGDVVLPPPLSAPER</sequence>
<dbReference type="STRING" id="55952.BU52_21185"/>
<dbReference type="AlphaFoldDB" id="A0A081XNS6"/>
<feature type="transmembrane region" description="Helical" evidence="5">
    <location>
        <begin position="325"/>
        <end position="348"/>
    </location>
</feature>
<dbReference type="InterPro" id="IPR029044">
    <property type="entry name" value="Nucleotide-diphossugar_trans"/>
</dbReference>
<dbReference type="Gene3D" id="3.90.550.10">
    <property type="entry name" value="Spore Coat Polysaccharide Biosynthesis Protein SpsA, Chain A"/>
    <property type="match status" value="1"/>
</dbReference>
<feature type="transmembrane region" description="Helical" evidence="5">
    <location>
        <begin position="642"/>
        <end position="665"/>
    </location>
</feature>
<dbReference type="EMBL" id="JFCB01000019">
    <property type="protein sequence ID" value="KES05199.1"/>
    <property type="molecule type" value="Genomic_DNA"/>
</dbReference>
<keyword evidence="8" id="KW-1185">Reference proteome</keyword>
<evidence type="ECO:0000256" key="1">
    <source>
        <dbReference type="ARBA" id="ARBA00006739"/>
    </source>
</evidence>
<protein>
    <submittedName>
        <fullName evidence="7">Bi-functional transferase/deacetylase</fullName>
    </submittedName>
</protein>
<dbReference type="eggNOG" id="COG0726">
    <property type="taxonomic scope" value="Bacteria"/>
</dbReference>
<feature type="transmembrane region" description="Helical" evidence="5">
    <location>
        <begin position="609"/>
        <end position="636"/>
    </location>
</feature>
<gene>
    <name evidence="7" type="ORF">BU52_21185</name>
</gene>
<dbReference type="CDD" id="cd06423">
    <property type="entry name" value="CESA_like"/>
    <property type="match status" value="1"/>
</dbReference>
<keyword evidence="5" id="KW-0472">Membrane</keyword>
<dbReference type="SUPFAM" id="SSF88713">
    <property type="entry name" value="Glycoside hydrolase/deacetylase"/>
    <property type="match status" value="1"/>
</dbReference>
<evidence type="ECO:0000313" key="7">
    <source>
        <dbReference type="EMBL" id="KES05199.1"/>
    </source>
</evidence>